<dbReference type="NCBIfam" id="NF002242">
    <property type="entry name" value="PRK01151.1"/>
    <property type="match status" value="1"/>
</dbReference>
<organism evidence="5">
    <name type="scientific">Thermofilum pendens</name>
    <dbReference type="NCBI Taxonomy" id="2269"/>
    <lineage>
        <taxon>Archaea</taxon>
        <taxon>Thermoproteota</taxon>
        <taxon>Thermoprotei</taxon>
        <taxon>Thermofilales</taxon>
        <taxon>Thermofilaceae</taxon>
        <taxon>Thermofilum</taxon>
    </lineage>
</organism>
<comment type="caution">
    <text evidence="5">The sequence shown here is derived from an EMBL/GenBank/DDBJ whole genome shotgun (WGS) entry which is preliminary data.</text>
</comment>
<dbReference type="GO" id="GO:0005829">
    <property type="term" value="C:cytosol"/>
    <property type="evidence" value="ECO:0007669"/>
    <property type="project" value="UniProtKB-ARBA"/>
</dbReference>
<evidence type="ECO:0000256" key="3">
    <source>
        <dbReference type="ARBA" id="ARBA00023274"/>
    </source>
</evidence>
<dbReference type="InterPro" id="IPR036401">
    <property type="entry name" value="Ribosomal_eS17_sf"/>
</dbReference>
<evidence type="ECO:0000313" key="5">
    <source>
        <dbReference type="EMBL" id="HGM46972.1"/>
    </source>
</evidence>
<dbReference type="HAMAP" id="MF_00511">
    <property type="entry name" value="Ribosomal_eS17"/>
    <property type="match status" value="1"/>
</dbReference>
<reference evidence="5" key="1">
    <citation type="journal article" date="2020" name="mSystems">
        <title>Genome- and Community-Level Interaction Insights into Carbon Utilization and Element Cycling Functions of Hydrothermarchaeota in Hydrothermal Sediment.</title>
        <authorList>
            <person name="Zhou Z."/>
            <person name="Liu Y."/>
            <person name="Xu W."/>
            <person name="Pan J."/>
            <person name="Luo Z.H."/>
            <person name="Li M."/>
        </authorList>
    </citation>
    <scope>NUCLEOTIDE SEQUENCE</scope>
    <source>
        <strain evidence="5">SpSt-649</strain>
    </source>
</reference>
<proteinExistence type="inferred from homology"/>
<evidence type="ECO:0000256" key="1">
    <source>
        <dbReference type="ARBA" id="ARBA00010444"/>
    </source>
</evidence>
<dbReference type="InterPro" id="IPR018273">
    <property type="entry name" value="Ribosomal_eS17_CS"/>
</dbReference>
<comment type="similarity">
    <text evidence="1 4">Belongs to the eukaryotic ribosomal protein eS17 family.</text>
</comment>
<accession>A0A7C4D3K2</accession>
<keyword evidence="2 4" id="KW-0689">Ribosomal protein</keyword>
<dbReference type="PROSITE" id="PS00712">
    <property type="entry name" value="RIBOSOMAL_S17E"/>
    <property type="match status" value="1"/>
</dbReference>
<dbReference type="EMBL" id="DTBQ01000120">
    <property type="protein sequence ID" value="HGM46972.1"/>
    <property type="molecule type" value="Genomic_DNA"/>
</dbReference>
<dbReference type="GO" id="GO:0003735">
    <property type="term" value="F:structural constituent of ribosome"/>
    <property type="evidence" value="ECO:0007669"/>
    <property type="project" value="InterPro"/>
</dbReference>
<evidence type="ECO:0000256" key="2">
    <source>
        <dbReference type="ARBA" id="ARBA00022980"/>
    </source>
</evidence>
<dbReference type="Gene3D" id="1.10.60.20">
    <property type="entry name" value="Ribosomal protein S17e-like"/>
    <property type="match status" value="1"/>
</dbReference>
<sequence>MGNVRIKLVKRTAREMLVRYANLFTDDFEHNKEVLMQVAEIPSKTLRNQIAGYVTKLVRRQRKIEQQLSLRQELTVTDEEEYIKRIEGV</sequence>
<evidence type="ECO:0000256" key="4">
    <source>
        <dbReference type="HAMAP-Rule" id="MF_00511"/>
    </source>
</evidence>
<dbReference type="SUPFAM" id="SSF116820">
    <property type="entry name" value="Rps17e-like"/>
    <property type="match status" value="1"/>
</dbReference>
<dbReference type="Pfam" id="PF00833">
    <property type="entry name" value="Ribosomal_S17e"/>
    <property type="match status" value="1"/>
</dbReference>
<gene>
    <name evidence="4" type="primary">rps17e</name>
    <name evidence="5" type="ORF">ENU21_04395</name>
</gene>
<dbReference type="InterPro" id="IPR001210">
    <property type="entry name" value="Ribosomal_eS17"/>
</dbReference>
<protein>
    <recommendedName>
        <fullName evidence="4">Small ribosomal subunit protein eS17</fullName>
    </recommendedName>
</protein>
<dbReference type="GO" id="GO:1990904">
    <property type="term" value="C:ribonucleoprotein complex"/>
    <property type="evidence" value="ECO:0007669"/>
    <property type="project" value="UniProtKB-KW"/>
</dbReference>
<name>A0A7C4D3K2_THEPE</name>
<keyword evidence="3 4" id="KW-0687">Ribonucleoprotein</keyword>
<dbReference type="PANTHER" id="PTHR10732:SF0">
    <property type="entry name" value="40S RIBOSOMAL PROTEIN S17"/>
    <property type="match status" value="1"/>
</dbReference>
<dbReference type="AlphaFoldDB" id="A0A7C4D3K2"/>
<dbReference type="GO" id="GO:0005840">
    <property type="term" value="C:ribosome"/>
    <property type="evidence" value="ECO:0007669"/>
    <property type="project" value="UniProtKB-KW"/>
</dbReference>
<dbReference type="GO" id="GO:0006412">
    <property type="term" value="P:translation"/>
    <property type="evidence" value="ECO:0007669"/>
    <property type="project" value="UniProtKB-UniRule"/>
</dbReference>
<dbReference type="PANTHER" id="PTHR10732">
    <property type="entry name" value="40S RIBOSOMAL PROTEIN S17"/>
    <property type="match status" value="1"/>
</dbReference>